<dbReference type="CDD" id="cd01097">
    <property type="entry name" value="Tetrahydromethanopterin_reductase"/>
    <property type="match status" value="1"/>
</dbReference>
<protein>
    <submittedName>
        <fullName evidence="3">Putative F420-dependent oxidoreductase</fullName>
    </submittedName>
</protein>
<evidence type="ECO:0000259" key="2">
    <source>
        <dbReference type="Pfam" id="PF00296"/>
    </source>
</evidence>
<dbReference type="SUPFAM" id="SSF51679">
    <property type="entry name" value="Bacterial luciferase-like"/>
    <property type="match status" value="1"/>
</dbReference>
<dbReference type="PANTHER" id="PTHR43244:SF1">
    <property type="entry name" value="5,10-METHYLENETETRAHYDROMETHANOPTERIN REDUCTASE"/>
    <property type="match status" value="1"/>
</dbReference>
<dbReference type="Gene3D" id="3.20.20.30">
    <property type="entry name" value="Luciferase-like domain"/>
    <property type="match status" value="1"/>
</dbReference>
<dbReference type="EMBL" id="BAEE01000011">
    <property type="protein sequence ID" value="GAB08445.1"/>
    <property type="molecule type" value="Genomic_DNA"/>
</dbReference>
<dbReference type="Pfam" id="PF00296">
    <property type="entry name" value="Bac_luciferase"/>
    <property type="match status" value="1"/>
</dbReference>
<accession>G7GXX0</accession>
<keyword evidence="4" id="KW-1185">Reference proteome</keyword>
<proteinExistence type="predicted"/>
<dbReference type="InterPro" id="IPR019910">
    <property type="entry name" value="Lucif-like_OxRdtase_MSMEG_4879"/>
</dbReference>
<keyword evidence="1" id="KW-0560">Oxidoreductase</keyword>
<dbReference type="InterPro" id="IPR050564">
    <property type="entry name" value="F420-G6PD/mer"/>
</dbReference>
<feature type="domain" description="Luciferase-like" evidence="2">
    <location>
        <begin position="15"/>
        <end position="282"/>
    </location>
</feature>
<sequence>MEITIMHAVDGRKTLHLDEYLATLVTLESEGFRRIWATQMPNDGDALTVLAVAGREVPRIEFATGVLPIQTQHAMKLAQQALTVNAITGGRLTLGIGLTHKVVSEGMWGIPYERPLRRMSEYLDGLLPLLAGEMADAAGELTTTRGVMTLSEVPAPPVYLAALGPQMLALAGRRTGGTVTWMTGPKTLRDHIVPSLRAAAEEAGRSASDVRTVSFLPVAVTDDVETSRETAARQFRMYDSLPSYRTMLDREGYAGPADAAIIGDEKTVAARLRELADAGVDEYVGIVFDRDEQVRARTRALLRELDGA</sequence>
<dbReference type="InterPro" id="IPR011251">
    <property type="entry name" value="Luciferase-like_dom"/>
</dbReference>
<reference evidence="3 4" key="1">
    <citation type="submission" date="2011-11" db="EMBL/GenBank/DDBJ databases">
        <title>Whole genome shotgun sequence of Gordonia araii NBRC 100433.</title>
        <authorList>
            <person name="Yoshida Y."/>
            <person name="Hosoyama A."/>
            <person name="Tsuchikane K."/>
            <person name="Katsumata H."/>
            <person name="Yamazaki S."/>
            <person name="Fujita N."/>
        </authorList>
    </citation>
    <scope>NUCLEOTIDE SEQUENCE [LARGE SCALE GENOMIC DNA]</scope>
    <source>
        <strain evidence="3 4">NBRC 100433</strain>
    </source>
</reference>
<dbReference type="NCBIfam" id="TIGR03564">
    <property type="entry name" value="F420_MSMEG_4879"/>
    <property type="match status" value="1"/>
</dbReference>
<dbReference type="AlphaFoldDB" id="G7GXX0"/>
<gene>
    <name evidence="3" type="ORF">GOARA_011_00610</name>
</gene>
<comment type="caution">
    <text evidence="3">The sequence shown here is derived from an EMBL/GenBank/DDBJ whole genome shotgun (WGS) entry which is preliminary data.</text>
</comment>
<dbReference type="Proteomes" id="UP000035088">
    <property type="component" value="Unassembled WGS sequence"/>
</dbReference>
<dbReference type="STRING" id="1073574.GOARA_011_00610"/>
<dbReference type="RefSeq" id="WP_007320522.1">
    <property type="nucleotide sequence ID" value="NZ_BAEE01000011.1"/>
</dbReference>
<evidence type="ECO:0000313" key="4">
    <source>
        <dbReference type="Proteomes" id="UP000035088"/>
    </source>
</evidence>
<dbReference type="InterPro" id="IPR036661">
    <property type="entry name" value="Luciferase-like_sf"/>
</dbReference>
<evidence type="ECO:0000256" key="1">
    <source>
        <dbReference type="ARBA" id="ARBA00023002"/>
    </source>
</evidence>
<dbReference type="PANTHER" id="PTHR43244">
    <property type="match status" value="1"/>
</dbReference>
<evidence type="ECO:0000313" key="3">
    <source>
        <dbReference type="EMBL" id="GAB08445.1"/>
    </source>
</evidence>
<dbReference type="GO" id="GO:0016705">
    <property type="term" value="F:oxidoreductase activity, acting on paired donors, with incorporation or reduction of molecular oxygen"/>
    <property type="evidence" value="ECO:0007669"/>
    <property type="project" value="InterPro"/>
</dbReference>
<organism evidence="3 4">
    <name type="scientific">Gordonia araii NBRC 100433</name>
    <dbReference type="NCBI Taxonomy" id="1073574"/>
    <lineage>
        <taxon>Bacteria</taxon>
        <taxon>Bacillati</taxon>
        <taxon>Actinomycetota</taxon>
        <taxon>Actinomycetes</taxon>
        <taxon>Mycobacteriales</taxon>
        <taxon>Gordoniaceae</taxon>
        <taxon>Gordonia</taxon>
    </lineage>
</organism>
<name>G7GXX0_9ACTN</name>